<dbReference type="EMBL" id="LAZR01021676">
    <property type="protein sequence ID" value="KKL84515.1"/>
    <property type="molecule type" value="Genomic_DNA"/>
</dbReference>
<organism evidence="2">
    <name type="scientific">marine sediment metagenome</name>
    <dbReference type="NCBI Taxonomy" id="412755"/>
    <lineage>
        <taxon>unclassified sequences</taxon>
        <taxon>metagenomes</taxon>
        <taxon>ecological metagenomes</taxon>
    </lineage>
</organism>
<name>A0A0F9HS51_9ZZZZ</name>
<proteinExistence type="predicted"/>
<dbReference type="AlphaFoldDB" id="A0A0F9HS51"/>
<keyword evidence="1" id="KW-0472">Membrane</keyword>
<keyword evidence="1" id="KW-0812">Transmembrane</keyword>
<sequence>MSNIILSFLSKAFAKFSIALSVFFTILAVSFYFGIIDVIVFTILFVLIMLVVLSDAILAFYLSADMKVFLHKQSKKNIDKDYQGYLLSLERTKTQTPEEILKKLGLDAALKVINTLKSGKTEAKETDAEKKERLEKELEILKAQ</sequence>
<accession>A0A0F9HS51</accession>
<reference evidence="2" key="1">
    <citation type="journal article" date="2015" name="Nature">
        <title>Complex archaea that bridge the gap between prokaryotes and eukaryotes.</title>
        <authorList>
            <person name="Spang A."/>
            <person name="Saw J.H."/>
            <person name="Jorgensen S.L."/>
            <person name="Zaremba-Niedzwiedzka K."/>
            <person name="Martijn J."/>
            <person name="Lind A.E."/>
            <person name="van Eijk R."/>
            <person name="Schleper C."/>
            <person name="Guy L."/>
            <person name="Ettema T.J."/>
        </authorList>
    </citation>
    <scope>NUCLEOTIDE SEQUENCE</scope>
</reference>
<evidence type="ECO:0000313" key="2">
    <source>
        <dbReference type="EMBL" id="KKL84515.1"/>
    </source>
</evidence>
<comment type="caution">
    <text evidence="2">The sequence shown here is derived from an EMBL/GenBank/DDBJ whole genome shotgun (WGS) entry which is preliminary data.</text>
</comment>
<protein>
    <submittedName>
        <fullName evidence="2">Uncharacterized protein</fullName>
    </submittedName>
</protein>
<feature type="transmembrane region" description="Helical" evidence="1">
    <location>
        <begin position="12"/>
        <end position="33"/>
    </location>
</feature>
<gene>
    <name evidence="2" type="ORF">LCGC14_1963970</name>
</gene>
<keyword evidence="1" id="KW-1133">Transmembrane helix</keyword>
<evidence type="ECO:0000256" key="1">
    <source>
        <dbReference type="SAM" id="Phobius"/>
    </source>
</evidence>
<feature type="transmembrane region" description="Helical" evidence="1">
    <location>
        <begin position="39"/>
        <end position="62"/>
    </location>
</feature>